<comment type="caution">
    <text evidence="6">The sequence shown here is derived from an EMBL/GenBank/DDBJ whole genome shotgun (WGS) entry which is preliminary data.</text>
</comment>
<dbReference type="InterPro" id="IPR036881">
    <property type="entry name" value="Glyco_hydro_3_C_sf"/>
</dbReference>
<organism evidence="6 7">
    <name type="scientific">Candidatus Merdivicinus excrementipullorum</name>
    <dbReference type="NCBI Taxonomy" id="2840867"/>
    <lineage>
        <taxon>Bacteria</taxon>
        <taxon>Bacillati</taxon>
        <taxon>Bacillota</taxon>
        <taxon>Clostridia</taxon>
        <taxon>Eubacteriales</taxon>
        <taxon>Oscillospiraceae</taxon>
        <taxon>Oscillospiraceae incertae sedis</taxon>
        <taxon>Candidatus Merdivicinus</taxon>
    </lineage>
</organism>
<dbReference type="SUPFAM" id="SSF52279">
    <property type="entry name" value="Beta-D-glucan exohydrolase, C-terminal domain"/>
    <property type="match status" value="1"/>
</dbReference>
<reference evidence="6" key="2">
    <citation type="journal article" date="2021" name="PeerJ">
        <title>Extensive microbial diversity within the chicken gut microbiome revealed by metagenomics and culture.</title>
        <authorList>
            <person name="Gilroy R."/>
            <person name="Ravi A."/>
            <person name="Getino M."/>
            <person name="Pursley I."/>
            <person name="Horton D.L."/>
            <person name="Alikhan N.F."/>
            <person name="Baker D."/>
            <person name="Gharbi K."/>
            <person name="Hall N."/>
            <person name="Watson M."/>
            <person name="Adriaenssens E.M."/>
            <person name="Foster-Nyarko E."/>
            <person name="Jarju S."/>
            <person name="Secka A."/>
            <person name="Antonio M."/>
            <person name="Oren A."/>
            <person name="Chaudhuri R.R."/>
            <person name="La Ragione R."/>
            <person name="Hildebrand F."/>
            <person name="Pallen M.J."/>
        </authorList>
    </citation>
    <scope>NUCLEOTIDE SEQUENCE</scope>
    <source>
        <strain evidence="6">CHK199-13235</strain>
    </source>
</reference>
<dbReference type="Proteomes" id="UP000824002">
    <property type="component" value="Unassembled WGS sequence"/>
</dbReference>
<dbReference type="AlphaFoldDB" id="A0A9D1FPC1"/>
<dbReference type="Gene3D" id="3.40.50.1700">
    <property type="entry name" value="Glycoside hydrolase family 3 C-terminal domain"/>
    <property type="match status" value="1"/>
</dbReference>
<dbReference type="InterPro" id="IPR036962">
    <property type="entry name" value="Glyco_hydro_3_N_sf"/>
</dbReference>
<evidence type="ECO:0000256" key="3">
    <source>
        <dbReference type="ARBA" id="ARBA00022801"/>
    </source>
</evidence>
<dbReference type="Gene3D" id="3.20.20.300">
    <property type="entry name" value="Glycoside hydrolase, family 3, N-terminal domain"/>
    <property type="match status" value="1"/>
</dbReference>
<feature type="domain" description="Glycoside hydrolase family 3 N-terminal" evidence="4">
    <location>
        <begin position="31"/>
        <end position="299"/>
    </location>
</feature>
<dbReference type="PANTHER" id="PTHR42721">
    <property type="entry name" value="SUGAR HYDROLASE-RELATED"/>
    <property type="match status" value="1"/>
</dbReference>
<dbReference type="InterPro" id="IPR044993">
    <property type="entry name" value="BXL"/>
</dbReference>
<dbReference type="GO" id="GO:0009044">
    <property type="term" value="F:xylan 1,4-beta-xylosidase activity"/>
    <property type="evidence" value="ECO:0007669"/>
    <property type="project" value="InterPro"/>
</dbReference>
<dbReference type="InterPro" id="IPR001764">
    <property type="entry name" value="Glyco_hydro_3_N"/>
</dbReference>
<dbReference type="GO" id="GO:0031222">
    <property type="term" value="P:arabinan catabolic process"/>
    <property type="evidence" value="ECO:0007669"/>
    <property type="project" value="TreeGrafter"/>
</dbReference>
<evidence type="ECO:0000313" key="7">
    <source>
        <dbReference type="Proteomes" id="UP000824002"/>
    </source>
</evidence>
<dbReference type="Pfam" id="PF00933">
    <property type="entry name" value="Glyco_hydro_3"/>
    <property type="match status" value="1"/>
</dbReference>
<dbReference type="GO" id="GO:0046556">
    <property type="term" value="F:alpha-L-arabinofuranosidase activity"/>
    <property type="evidence" value="ECO:0007669"/>
    <property type="project" value="TreeGrafter"/>
</dbReference>
<dbReference type="InterPro" id="IPR002772">
    <property type="entry name" value="Glyco_hydro_3_C"/>
</dbReference>
<dbReference type="Pfam" id="PF01915">
    <property type="entry name" value="Glyco_hydro_3_C"/>
    <property type="match status" value="1"/>
</dbReference>
<keyword evidence="2" id="KW-0732">Signal</keyword>
<reference evidence="6" key="1">
    <citation type="submission" date="2020-10" db="EMBL/GenBank/DDBJ databases">
        <authorList>
            <person name="Gilroy R."/>
        </authorList>
    </citation>
    <scope>NUCLEOTIDE SEQUENCE</scope>
    <source>
        <strain evidence="6">CHK199-13235</strain>
    </source>
</reference>
<evidence type="ECO:0000256" key="2">
    <source>
        <dbReference type="ARBA" id="ARBA00022729"/>
    </source>
</evidence>
<dbReference type="EMBL" id="DVJP01000077">
    <property type="protein sequence ID" value="HIS77516.1"/>
    <property type="molecule type" value="Genomic_DNA"/>
</dbReference>
<dbReference type="SUPFAM" id="SSF51445">
    <property type="entry name" value="(Trans)glycosidases"/>
    <property type="match status" value="1"/>
</dbReference>
<dbReference type="PRINTS" id="PR00133">
    <property type="entry name" value="GLHYDRLASE3"/>
</dbReference>
<evidence type="ECO:0000313" key="6">
    <source>
        <dbReference type="EMBL" id="HIS77516.1"/>
    </source>
</evidence>
<evidence type="ECO:0000259" key="5">
    <source>
        <dbReference type="Pfam" id="PF01915"/>
    </source>
</evidence>
<gene>
    <name evidence="6" type="ORF">IAB51_12020</name>
</gene>
<dbReference type="InterPro" id="IPR017853">
    <property type="entry name" value="GH"/>
</dbReference>
<keyword evidence="3 6" id="KW-0378">Hydrolase</keyword>
<feature type="domain" description="Glycoside hydrolase family 3 C-terminal" evidence="5">
    <location>
        <begin position="339"/>
        <end position="570"/>
    </location>
</feature>
<name>A0A9D1FPC1_9FIRM</name>
<proteinExistence type="inferred from homology"/>
<protein>
    <submittedName>
        <fullName evidence="6">Glycoside hydrolase family 3 C-terminal domain-containing protein</fullName>
    </submittedName>
</protein>
<dbReference type="GO" id="GO:0045493">
    <property type="term" value="P:xylan catabolic process"/>
    <property type="evidence" value="ECO:0007669"/>
    <property type="project" value="InterPro"/>
</dbReference>
<comment type="similarity">
    <text evidence="1">Belongs to the glycosyl hydrolase 3 family.</text>
</comment>
<evidence type="ECO:0000256" key="1">
    <source>
        <dbReference type="ARBA" id="ARBA00005336"/>
    </source>
</evidence>
<evidence type="ECO:0000259" key="4">
    <source>
        <dbReference type="Pfam" id="PF00933"/>
    </source>
</evidence>
<dbReference type="PANTHER" id="PTHR42721:SF3">
    <property type="entry name" value="BETA-D-XYLOSIDASE 5-RELATED"/>
    <property type="match status" value="1"/>
</dbReference>
<sequence>MDFKKRAKELVSKMTLEEKMGQMKYNAPAIPRLGIPAYNWWNEALHGVARSGTATVFPQAIGMAASFNDELMEEVATAISDEARAKYNEYKTYGETQIYQGLTLWSPNINIFRDPRWGRGHETYGEDPYLTGRMGSAFVRGLQGYDPVYRKTDATLKHFAVHSGPEGLRHGFNAEVNQKDLYETYLSAFRYCIDHSHPAAVMGAYNRVNGEACCASPTLIKEILRGEFGFDGYYVSDCGAIRDIDMFHKLAASPDESAAMAANAGCDLNCGDAYVYLQVAYEKGLVSEEVITESVERLMEARLRLGMFDDDCPYDSITMDVVESPEHIALNREMARQSMVLLKNNGILPLKGGETIAVIGPNADSQSVLLGNYNGTPSQYTTLLRGIQEASSGKVNYARGCHLYKDDEPGSCAEHPYREAVLAAKRSDVVILCMGLDPTMEGEQGDAFNGDGSGDKVDLELPSCQKVLYEEIIKTEKPVIFVNVSGSCISLVRQDEECAAVIQCFYPGAEGGHALADILFGKVSPSGRLPLTFYRSADDLPDFTDYSMEGRTYRFFKGSPLYPFGFGLSYTSFEENWLDDKTVEVKNTGKMDSWYTVLQIRDTPYPTLIGFTKVWVPAGETVTAVVKQN</sequence>
<accession>A0A9D1FPC1</accession>